<name>A0A2W4ZYT8_9BACT</name>
<accession>A0A2W4ZYT8</accession>
<organism evidence="1 2">
    <name type="scientific">Micavibrio aeruginosavorus</name>
    <dbReference type="NCBI Taxonomy" id="349221"/>
    <lineage>
        <taxon>Bacteria</taxon>
        <taxon>Pseudomonadati</taxon>
        <taxon>Bdellovibrionota</taxon>
        <taxon>Bdellovibrionia</taxon>
        <taxon>Bdellovibrionales</taxon>
        <taxon>Pseudobdellovibrionaceae</taxon>
        <taxon>Micavibrio</taxon>
    </lineage>
</organism>
<evidence type="ECO:0000313" key="2">
    <source>
        <dbReference type="Proteomes" id="UP000249557"/>
    </source>
</evidence>
<protein>
    <submittedName>
        <fullName evidence="1">Uncharacterized protein</fullName>
    </submittedName>
</protein>
<evidence type="ECO:0000313" key="1">
    <source>
        <dbReference type="EMBL" id="PZO85389.1"/>
    </source>
</evidence>
<dbReference type="InterPro" id="IPR008768">
    <property type="entry name" value="Gp9-like"/>
</dbReference>
<proteinExistence type="predicted"/>
<comment type="caution">
    <text evidence="1">The sequence shown here is derived from an EMBL/GenBank/DDBJ whole genome shotgun (WGS) entry which is preliminary data.</text>
</comment>
<dbReference type="EMBL" id="QFNK01000150">
    <property type="protein sequence ID" value="PZO85389.1"/>
    <property type="molecule type" value="Genomic_DNA"/>
</dbReference>
<dbReference type="Proteomes" id="UP000249557">
    <property type="component" value="Unassembled WGS sequence"/>
</dbReference>
<sequence>MTQTNITIPEKFKDPATGELKTESLLTSYAELEKRLSRQPSAPKSPEDYCINCDHGYFGVDADLNRRLHEKGFTNEQVQVVYDLAAEKMVPLVFQIAADHRADAEIENLVKHFGGEEKWQEISRQLLAFGQKALPADVLETLSSSYEGVMALHRMMKGAEPELTRAQAVRGGASGELELQSLMRDPKYWRDQDPSFIAKVTEGFQKLYSNR</sequence>
<gene>
    <name evidence="1" type="ORF">DI626_07565</name>
</gene>
<reference evidence="1 2" key="1">
    <citation type="submission" date="2017-08" db="EMBL/GenBank/DDBJ databases">
        <title>Infants hospitalized years apart are colonized by the same room-sourced microbial strains.</title>
        <authorList>
            <person name="Brooks B."/>
            <person name="Olm M.R."/>
            <person name="Firek B.A."/>
            <person name="Baker R."/>
            <person name="Thomas B.C."/>
            <person name="Morowitz M.J."/>
            <person name="Banfield J.F."/>
        </authorList>
    </citation>
    <scope>NUCLEOTIDE SEQUENCE [LARGE SCALE GENOMIC DNA]</scope>
    <source>
        <strain evidence="1">S2_018_000_R2_104</strain>
    </source>
</reference>
<dbReference type="AlphaFoldDB" id="A0A2W4ZYT8"/>
<dbReference type="Pfam" id="PF05396">
    <property type="entry name" value="Phage_T7_Capsid"/>
    <property type="match status" value="1"/>
</dbReference>